<organism evidence="2 3">
    <name type="scientific">Bacteroides luti</name>
    <dbReference type="NCBI Taxonomy" id="1297750"/>
    <lineage>
        <taxon>Bacteria</taxon>
        <taxon>Pseudomonadati</taxon>
        <taxon>Bacteroidota</taxon>
        <taxon>Bacteroidia</taxon>
        <taxon>Bacteroidales</taxon>
        <taxon>Bacteroidaceae</taxon>
        <taxon>Bacteroides</taxon>
    </lineage>
</organism>
<keyword evidence="1" id="KW-0812">Transmembrane</keyword>
<evidence type="ECO:0000313" key="3">
    <source>
        <dbReference type="Proteomes" id="UP000184509"/>
    </source>
</evidence>
<sequence>MPRYLDLDSGAFLCLYVGSDSHYRLLLAIHFIPNAASAVSSAINFSFS</sequence>
<evidence type="ECO:0000313" key="2">
    <source>
        <dbReference type="EMBL" id="SHF93254.1"/>
    </source>
</evidence>
<accession>A0A1M5FPA0</accession>
<keyword evidence="3" id="KW-1185">Reference proteome</keyword>
<dbReference type="Proteomes" id="UP000184509">
    <property type="component" value="Unassembled WGS sequence"/>
</dbReference>
<proteinExistence type="predicted"/>
<feature type="transmembrane region" description="Helical" evidence="1">
    <location>
        <begin position="25"/>
        <end position="47"/>
    </location>
</feature>
<evidence type="ECO:0000256" key="1">
    <source>
        <dbReference type="SAM" id="Phobius"/>
    </source>
</evidence>
<dbReference type="EMBL" id="FQTV01000017">
    <property type="protein sequence ID" value="SHF93254.1"/>
    <property type="molecule type" value="Genomic_DNA"/>
</dbReference>
<keyword evidence="1" id="KW-1133">Transmembrane helix</keyword>
<gene>
    <name evidence="2" type="ORF">SAMN05444405_11754</name>
</gene>
<dbReference type="AlphaFoldDB" id="A0A1M5FPA0"/>
<keyword evidence="1" id="KW-0472">Membrane</keyword>
<protein>
    <submittedName>
        <fullName evidence="2">Uncharacterized protein</fullName>
    </submittedName>
</protein>
<name>A0A1M5FPA0_9BACE</name>
<reference evidence="3" key="1">
    <citation type="submission" date="2016-11" db="EMBL/GenBank/DDBJ databases">
        <authorList>
            <person name="Varghese N."/>
            <person name="Submissions S."/>
        </authorList>
    </citation>
    <scope>NUCLEOTIDE SEQUENCE [LARGE SCALE GENOMIC DNA]</scope>
    <source>
        <strain evidence="3">DSM 26991</strain>
    </source>
</reference>